<evidence type="ECO:0000313" key="5">
    <source>
        <dbReference type="EMBL" id="RAU17664.1"/>
    </source>
</evidence>
<dbReference type="GO" id="GO:0005886">
    <property type="term" value="C:plasma membrane"/>
    <property type="evidence" value="ECO:0007669"/>
    <property type="project" value="TreeGrafter"/>
</dbReference>
<dbReference type="Gene3D" id="3.30.450.40">
    <property type="match status" value="1"/>
</dbReference>
<dbReference type="EMBL" id="QKRX01000008">
    <property type="protein sequence ID" value="RAU17664.1"/>
    <property type="molecule type" value="Genomic_DNA"/>
</dbReference>
<dbReference type="PROSITE" id="PS50887">
    <property type="entry name" value="GGDEF"/>
    <property type="match status" value="1"/>
</dbReference>
<dbReference type="CDD" id="cd01949">
    <property type="entry name" value="GGDEF"/>
    <property type="match status" value="1"/>
</dbReference>
<evidence type="ECO:0000313" key="6">
    <source>
        <dbReference type="Proteomes" id="UP000250744"/>
    </source>
</evidence>
<dbReference type="OrthoDB" id="9776960at2"/>
<dbReference type="PANTHER" id="PTHR45138">
    <property type="entry name" value="REGULATORY COMPONENTS OF SENSORY TRANSDUCTION SYSTEM"/>
    <property type="match status" value="1"/>
</dbReference>
<dbReference type="PANTHER" id="PTHR45138:SF9">
    <property type="entry name" value="DIGUANYLATE CYCLASE DGCM-RELATED"/>
    <property type="match status" value="1"/>
</dbReference>
<dbReference type="SUPFAM" id="SSF55781">
    <property type="entry name" value="GAF domain-like"/>
    <property type="match status" value="1"/>
</dbReference>
<evidence type="ECO:0000256" key="1">
    <source>
        <dbReference type="ARBA" id="ARBA00001946"/>
    </source>
</evidence>
<comment type="cofactor">
    <cofactor evidence="1">
        <name>Mg(2+)</name>
        <dbReference type="ChEBI" id="CHEBI:18420"/>
    </cofactor>
</comment>
<dbReference type="InterPro" id="IPR043128">
    <property type="entry name" value="Rev_trsase/Diguanyl_cyclase"/>
</dbReference>
<evidence type="ECO:0000256" key="2">
    <source>
        <dbReference type="ARBA" id="ARBA00012528"/>
    </source>
</evidence>
<dbReference type="SUPFAM" id="SSF55073">
    <property type="entry name" value="Nucleotide cyclase"/>
    <property type="match status" value="1"/>
</dbReference>
<comment type="catalytic activity">
    <reaction evidence="3">
        <text>2 GTP = 3',3'-c-di-GMP + 2 diphosphate</text>
        <dbReference type="Rhea" id="RHEA:24898"/>
        <dbReference type="ChEBI" id="CHEBI:33019"/>
        <dbReference type="ChEBI" id="CHEBI:37565"/>
        <dbReference type="ChEBI" id="CHEBI:58805"/>
        <dbReference type="EC" id="2.7.7.65"/>
    </reaction>
</comment>
<dbReference type="Pfam" id="PF00990">
    <property type="entry name" value="GGDEF"/>
    <property type="match status" value="1"/>
</dbReference>
<evidence type="ECO:0000259" key="4">
    <source>
        <dbReference type="PROSITE" id="PS50887"/>
    </source>
</evidence>
<organism evidence="5 6">
    <name type="scientific">Nitrincola tibetensis</name>
    <dbReference type="NCBI Taxonomy" id="2219697"/>
    <lineage>
        <taxon>Bacteria</taxon>
        <taxon>Pseudomonadati</taxon>
        <taxon>Pseudomonadota</taxon>
        <taxon>Gammaproteobacteria</taxon>
        <taxon>Oceanospirillales</taxon>
        <taxon>Oceanospirillaceae</taxon>
        <taxon>Nitrincola</taxon>
    </lineage>
</organism>
<dbReference type="FunFam" id="3.30.70.270:FF:000001">
    <property type="entry name" value="Diguanylate cyclase domain protein"/>
    <property type="match status" value="1"/>
</dbReference>
<dbReference type="AlphaFoldDB" id="A0A364NKV5"/>
<reference evidence="5 6" key="1">
    <citation type="submission" date="2018-06" db="EMBL/GenBank/DDBJ databases">
        <title>Nitrincola tibetense sp. nov., isolated from Lake XuguoCo on Tibetan Plateau.</title>
        <authorList>
            <person name="Xing P."/>
        </authorList>
    </citation>
    <scope>NUCLEOTIDE SEQUENCE [LARGE SCALE GENOMIC DNA]</scope>
    <source>
        <strain evidence="6">xg18</strain>
    </source>
</reference>
<dbReference type="InterPro" id="IPR050469">
    <property type="entry name" value="Diguanylate_Cyclase"/>
</dbReference>
<dbReference type="Pfam" id="PF04340">
    <property type="entry name" value="DUF484"/>
    <property type="match status" value="1"/>
</dbReference>
<dbReference type="InterPro" id="IPR007435">
    <property type="entry name" value="DUF484"/>
</dbReference>
<accession>A0A364NKV5</accession>
<dbReference type="GO" id="GO:1902201">
    <property type="term" value="P:negative regulation of bacterial-type flagellum-dependent cell motility"/>
    <property type="evidence" value="ECO:0007669"/>
    <property type="project" value="TreeGrafter"/>
</dbReference>
<dbReference type="GO" id="GO:0052621">
    <property type="term" value="F:diguanylate cyclase activity"/>
    <property type="evidence" value="ECO:0007669"/>
    <property type="project" value="UniProtKB-EC"/>
</dbReference>
<dbReference type="GO" id="GO:0043709">
    <property type="term" value="P:cell adhesion involved in single-species biofilm formation"/>
    <property type="evidence" value="ECO:0007669"/>
    <property type="project" value="TreeGrafter"/>
</dbReference>
<dbReference type="Proteomes" id="UP000250744">
    <property type="component" value="Unassembled WGS sequence"/>
</dbReference>
<dbReference type="EC" id="2.7.7.65" evidence="2"/>
<dbReference type="NCBIfam" id="TIGR00254">
    <property type="entry name" value="GGDEF"/>
    <property type="match status" value="1"/>
</dbReference>
<comment type="caution">
    <text evidence="5">The sequence shown here is derived from an EMBL/GenBank/DDBJ whole genome shotgun (WGS) entry which is preliminary data.</text>
</comment>
<dbReference type="InterPro" id="IPR029787">
    <property type="entry name" value="Nucleotide_cyclase"/>
</dbReference>
<dbReference type="Gene3D" id="3.30.70.270">
    <property type="match status" value="1"/>
</dbReference>
<dbReference type="InterPro" id="IPR000160">
    <property type="entry name" value="GGDEF_dom"/>
</dbReference>
<proteinExistence type="predicted"/>
<gene>
    <name evidence="5" type="ORF">DN062_11730</name>
</gene>
<protein>
    <recommendedName>
        <fullName evidence="2">diguanylate cyclase</fullName>
        <ecNumber evidence="2">2.7.7.65</ecNumber>
    </recommendedName>
</protein>
<evidence type="ECO:0000256" key="3">
    <source>
        <dbReference type="ARBA" id="ARBA00034247"/>
    </source>
</evidence>
<name>A0A364NKV5_9GAMM</name>
<dbReference type="SMART" id="SM00267">
    <property type="entry name" value="GGDEF"/>
    <property type="match status" value="1"/>
</dbReference>
<feature type="domain" description="GGDEF" evidence="4">
    <location>
        <begin position="224"/>
        <end position="366"/>
    </location>
</feature>
<sequence length="372" mass="42633">MSRAISLEEENKELRRMLTIMRQKAYHNDQLLHSFFEAKLKLMSSTTLVELVSYLLNDFRRDFKLSSLTLMLLDPEDIVRDLLQGYEVNSIESELHLLKSQDPLNELFPDLTYFCGEPNETVRTFCFPHTASIQSCVLLPLIQDNCLIGSLNLGSHDQLRYSQFLSYDYVMYLASVLSTCIEICISRETLVRLSSIDSLTTTANRRSFNEHLSREINRCQRSSEPFVCMMLDIDHFKSINDRFGHLSGDQVLRAVAQLLKEKRRILDCVARYGGEEFALLLPSCSLDTGLRIAEELRNTISQTPFYGQEGESIQVTCSIGLTVCDPKHPQYYRDVEKLKSNLISSADQALYRSKHNGRNSVHHQPCPMLISP</sequence>
<dbReference type="InterPro" id="IPR029016">
    <property type="entry name" value="GAF-like_dom_sf"/>
</dbReference>
<keyword evidence="6" id="KW-1185">Reference proteome</keyword>
<dbReference type="RefSeq" id="WP_112159515.1">
    <property type="nucleotide sequence ID" value="NZ_QKRX01000008.1"/>
</dbReference>